<keyword evidence="2" id="KW-1185">Reference proteome</keyword>
<dbReference type="AlphaFoldDB" id="E5AC67"/>
<sequence length="60" mass="7124">MDSRPLIRYLIDDDDDNNNMREGQSEKREDWPPVMLELTVDTAYGYCLFEKKETKLVAVR</sequence>
<evidence type="ECO:0000313" key="2">
    <source>
        <dbReference type="Proteomes" id="UP000002668"/>
    </source>
</evidence>
<proteinExistence type="predicted"/>
<gene>
    <name evidence="1" type="ORF">LEMA_uP013080.1</name>
</gene>
<name>E5AC67_LEPMJ</name>
<dbReference type="HOGENOM" id="CLU_2942206_0_0_1"/>
<organism evidence="2">
    <name type="scientific">Leptosphaeria maculans (strain JN3 / isolate v23.1.3 / race Av1-4-5-6-7-8)</name>
    <name type="common">Blackleg fungus</name>
    <name type="synonym">Phoma lingam</name>
    <dbReference type="NCBI Taxonomy" id="985895"/>
    <lineage>
        <taxon>Eukaryota</taxon>
        <taxon>Fungi</taxon>
        <taxon>Dikarya</taxon>
        <taxon>Ascomycota</taxon>
        <taxon>Pezizomycotina</taxon>
        <taxon>Dothideomycetes</taxon>
        <taxon>Pleosporomycetidae</taxon>
        <taxon>Pleosporales</taxon>
        <taxon>Pleosporineae</taxon>
        <taxon>Leptosphaeriaceae</taxon>
        <taxon>Plenodomus</taxon>
        <taxon>Plenodomus lingam/Leptosphaeria maculans species complex</taxon>
    </lineage>
</organism>
<dbReference type="Proteomes" id="UP000002668">
    <property type="component" value="Genome"/>
</dbReference>
<dbReference type="EMBL" id="FP929138">
    <property type="protein sequence ID" value="CBY00178.1"/>
    <property type="molecule type" value="Genomic_DNA"/>
</dbReference>
<protein>
    <submittedName>
        <fullName evidence="1">Predicted protein</fullName>
    </submittedName>
</protein>
<accession>E5AC67</accession>
<evidence type="ECO:0000313" key="1">
    <source>
        <dbReference type="EMBL" id="CBY00178.1"/>
    </source>
</evidence>
<dbReference type="VEuPathDB" id="FungiDB:LEMA_uP013080.1"/>
<reference evidence="2" key="1">
    <citation type="journal article" date="2011" name="Nat. Commun.">
        <title>Effector diversification within compartments of the Leptosphaeria maculans genome affected by Repeat-Induced Point mutations.</title>
        <authorList>
            <person name="Rouxel T."/>
            <person name="Grandaubert J."/>
            <person name="Hane J.K."/>
            <person name="Hoede C."/>
            <person name="van de Wouw A.P."/>
            <person name="Couloux A."/>
            <person name="Dominguez V."/>
            <person name="Anthouard V."/>
            <person name="Bally P."/>
            <person name="Bourras S."/>
            <person name="Cozijnsen A.J."/>
            <person name="Ciuffetti L.M."/>
            <person name="Degrave A."/>
            <person name="Dilmaghani A."/>
            <person name="Duret L."/>
            <person name="Fudal I."/>
            <person name="Goodwin S.B."/>
            <person name="Gout L."/>
            <person name="Glaser N."/>
            <person name="Linglin J."/>
            <person name="Kema G.H.J."/>
            <person name="Lapalu N."/>
            <person name="Lawrence C.B."/>
            <person name="May K."/>
            <person name="Meyer M."/>
            <person name="Ollivier B."/>
            <person name="Poulain J."/>
            <person name="Schoch C.L."/>
            <person name="Simon A."/>
            <person name="Spatafora J.W."/>
            <person name="Stachowiak A."/>
            <person name="Turgeon B.G."/>
            <person name="Tyler B.M."/>
            <person name="Vincent D."/>
            <person name="Weissenbach J."/>
            <person name="Amselem J."/>
            <person name="Quesneville H."/>
            <person name="Oliver R.P."/>
            <person name="Wincker P."/>
            <person name="Balesdent M.-H."/>
            <person name="Howlett B.J."/>
        </authorList>
    </citation>
    <scope>NUCLEOTIDE SEQUENCE [LARGE SCALE GENOMIC DNA]</scope>
    <source>
        <strain evidence="2">JN3 / isolate v23.1.3 / race Av1-4-5-6-7-8</strain>
    </source>
</reference>
<dbReference type="InParanoid" id="E5AC67"/>